<keyword evidence="1" id="KW-0812">Transmembrane</keyword>
<feature type="transmembrane region" description="Helical" evidence="1">
    <location>
        <begin position="20"/>
        <end position="39"/>
    </location>
</feature>
<evidence type="ECO:0000313" key="2">
    <source>
        <dbReference type="EMBL" id="QJD86629.1"/>
    </source>
</evidence>
<reference evidence="2 3" key="1">
    <citation type="submission" date="2020-04" db="EMBL/GenBank/DDBJ databases">
        <title>Genome sequencing of novel species.</title>
        <authorList>
            <person name="Heo J."/>
            <person name="Kim S.-J."/>
            <person name="Kim J.-S."/>
            <person name="Hong S.-B."/>
            <person name="Kwon S.-W."/>
        </authorList>
    </citation>
    <scope>NUCLEOTIDE SEQUENCE [LARGE SCALE GENOMIC DNA]</scope>
    <source>
        <strain evidence="2 3">MFER-1</strain>
    </source>
</reference>
<dbReference type="RefSeq" id="WP_169282878.1">
    <property type="nucleotide sequence ID" value="NZ_CP051680.1"/>
</dbReference>
<accession>A0A7Z2ZP01</accession>
<keyword evidence="1" id="KW-0472">Membrane</keyword>
<evidence type="ECO:0000256" key="1">
    <source>
        <dbReference type="SAM" id="Phobius"/>
    </source>
</evidence>
<sequence>MIESLFATDATTAELTLTHALLTLFIAIALGAIISLTYMKSQAAYTQNFALTMIVLPVIVAIIILLIGSNIARAFSLAGAFSIIRFRSAPGDPKDIAFVLFTMAAGLACGVGSFGYAVLFTIVLCLLMFFLKAIKFGAKKATQKTLKVTIPENLGYEEAFDELFKKFDIGYELRKVRTTELGSLYELVYEITLGPSANQKQFLDAVRSRNGNLDVTLTMSPTVAEY</sequence>
<protein>
    <submittedName>
        <fullName evidence="2">DUF4956 domain-containing protein</fullName>
    </submittedName>
</protein>
<dbReference type="Pfam" id="PF16316">
    <property type="entry name" value="DUF4956"/>
    <property type="match status" value="1"/>
</dbReference>
<dbReference type="KEGG" id="cheb:HH215_27965"/>
<organism evidence="2 3">
    <name type="scientific">Cohnella herbarum</name>
    <dbReference type="NCBI Taxonomy" id="2728023"/>
    <lineage>
        <taxon>Bacteria</taxon>
        <taxon>Bacillati</taxon>
        <taxon>Bacillota</taxon>
        <taxon>Bacilli</taxon>
        <taxon>Bacillales</taxon>
        <taxon>Paenibacillaceae</taxon>
        <taxon>Cohnella</taxon>
    </lineage>
</organism>
<gene>
    <name evidence="2" type="ORF">HH215_27965</name>
</gene>
<dbReference type="AlphaFoldDB" id="A0A7Z2ZP01"/>
<dbReference type="EMBL" id="CP051680">
    <property type="protein sequence ID" value="QJD86629.1"/>
    <property type="molecule type" value="Genomic_DNA"/>
</dbReference>
<keyword evidence="1" id="KW-1133">Transmembrane helix</keyword>
<feature type="transmembrane region" description="Helical" evidence="1">
    <location>
        <begin position="51"/>
        <end position="84"/>
    </location>
</feature>
<keyword evidence="3" id="KW-1185">Reference proteome</keyword>
<evidence type="ECO:0000313" key="3">
    <source>
        <dbReference type="Proteomes" id="UP000502248"/>
    </source>
</evidence>
<feature type="transmembrane region" description="Helical" evidence="1">
    <location>
        <begin position="96"/>
        <end position="129"/>
    </location>
</feature>
<dbReference type="InterPro" id="IPR032531">
    <property type="entry name" value="DUF4956"/>
</dbReference>
<proteinExistence type="predicted"/>
<dbReference type="Proteomes" id="UP000502248">
    <property type="component" value="Chromosome"/>
</dbReference>
<name>A0A7Z2ZP01_9BACL</name>